<sequence length="469" mass="54009">MPENLPEIQEPLQINDQIDKFSSNLKLYLDSLDLPNDNILVEIKQRGIVIGNMPNIIDHLSPEQRQRALYISKFIASCGVGLFDSALNYLWNETIVNLRNKVALFDLDYFYDSILSNSKKRHEFKSDKDLEKLDDWELIKGCRDTGIITDIGYKHLDYIRDMRNFASAAHPNHTRITGLQLLGWLETCIIEVLAKEPEGPVLEIKKLLANVRNHKLTKSDAEAIKINIKRMPQDLNHSLLRALFGMYVDDSQDIAVRKNVELIVKDVWNYSDKETKNSIAYKYAVFSANAELSKKELAKKFLSIVDGLGYISEDLKAIEIGEICEDLIRSHYGYNNFYTEEPHAKQLIKYVLPSGDIPSIIRYPYVKSLIICRLGNIYGVSHSALPYYNQMIELFQDSEFNELLKLLDDKEIINIFNDGNRAKKFMELLASLKDKTKSEKIKKAFNIVLDGTISDMKTRRAYQKIKDLI</sequence>
<evidence type="ECO:0000313" key="2">
    <source>
        <dbReference type="Proteomes" id="UP000006565"/>
    </source>
</evidence>
<dbReference type="RefSeq" id="WP_013330415.1">
    <property type="nucleotide sequence ID" value="NC_014507.1"/>
</dbReference>
<proteinExistence type="predicted"/>
<gene>
    <name evidence="1" type="ordered locus">Mpet_2498</name>
</gene>
<dbReference type="KEGG" id="mpi:Mpet_2498"/>
<dbReference type="OrthoDB" id="382871at2157"/>
<dbReference type="EMBL" id="CP002117">
    <property type="protein sequence ID" value="ADN37242.1"/>
    <property type="molecule type" value="Genomic_DNA"/>
</dbReference>
<evidence type="ECO:0000313" key="1">
    <source>
        <dbReference type="EMBL" id="ADN37242.1"/>
    </source>
</evidence>
<name>E1REZ8_METP4</name>
<dbReference type="GeneID" id="9744991"/>
<organism evidence="1 2">
    <name type="scientific">Methanolacinia petrolearia (strain DSM 11571 / OCM 486 / SEBR 4847)</name>
    <name type="common">Methanoplanus petrolearius</name>
    <dbReference type="NCBI Taxonomy" id="679926"/>
    <lineage>
        <taxon>Archaea</taxon>
        <taxon>Methanobacteriati</taxon>
        <taxon>Methanobacteriota</taxon>
        <taxon>Stenosarchaea group</taxon>
        <taxon>Methanomicrobia</taxon>
        <taxon>Methanomicrobiales</taxon>
        <taxon>Methanomicrobiaceae</taxon>
        <taxon>Methanolacinia</taxon>
    </lineage>
</organism>
<accession>E1REZ8</accession>
<keyword evidence="2" id="KW-1185">Reference proteome</keyword>
<dbReference type="HOGENOM" id="CLU_045530_0_0_2"/>
<dbReference type="Proteomes" id="UP000006565">
    <property type="component" value="Chromosome"/>
</dbReference>
<protein>
    <submittedName>
        <fullName evidence="1">Uncharacterized protein</fullName>
    </submittedName>
</protein>
<reference evidence="1 2" key="1">
    <citation type="journal article" date="2010" name="Stand. Genomic Sci.">
        <title>Complete genome sequence of Methanoplanus petrolearius type strain (SEBR 4847).</title>
        <authorList>
            <person name="Brambilla E."/>
            <person name="Djao O.D."/>
            <person name="Daligault H."/>
            <person name="Lapidus A."/>
            <person name="Lucas S."/>
            <person name="Hammon N."/>
            <person name="Nolan M."/>
            <person name="Tice H."/>
            <person name="Cheng J.F."/>
            <person name="Han C."/>
            <person name="Tapia R."/>
            <person name="Goodwin L."/>
            <person name="Pitluck S."/>
            <person name="Liolios K."/>
            <person name="Ivanova N."/>
            <person name="Mavromatis K."/>
            <person name="Mikhailova N."/>
            <person name="Pati A."/>
            <person name="Chen A."/>
            <person name="Palaniappan K."/>
            <person name="Land M."/>
            <person name="Hauser L."/>
            <person name="Chang Y.J."/>
            <person name="Jeffries C.D."/>
            <person name="Rohde M."/>
            <person name="Spring S."/>
            <person name="Sikorski J."/>
            <person name="Goker M."/>
            <person name="Woyke T."/>
            <person name="Bristow J."/>
            <person name="Eisen J.A."/>
            <person name="Markowitz V."/>
            <person name="Hugenholtz P."/>
            <person name="Kyrpides N.C."/>
            <person name="Klenk H.P."/>
        </authorList>
    </citation>
    <scope>NUCLEOTIDE SEQUENCE [LARGE SCALE GENOMIC DNA]</scope>
    <source>
        <strain evidence="2">DSM 11571 / OCM 486 / SEBR 4847</strain>
    </source>
</reference>
<dbReference type="AlphaFoldDB" id="E1REZ8"/>